<keyword evidence="2" id="KW-1185">Reference proteome</keyword>
<evidence type="ECO:0000313" key="2">
    <source>
        <dbReference type="Proteomes" id="UP000183832"/>
    </source>
</evidence>
<organism evidence="1 2">
    <name type="scientific">Clunio marinus</name>
    <dbReference type="NCBI Taxonomy" id="568069"/>
    <lineage>
        <taxon>Eukaryota</taxon>
        <taxon>Metazoa</taxon>
        <taxon>Ecdysozoa</taxon>
        <taxon>Arthropoda</taxon>
        <taxon>Hexapoda</taxon>
        <taxon>Insecta</taxon>
        <taxon>Pterygota</taxon>
        <taxon>Neoptera</taxon>
        <taxon>Endopterygota</taxon>
        <taxon>Diptera</taxon>
        <taxon>Nematocera</taxon>
        <taxon>Chironomoidea</taxon>
        <taxon>Chironomidae</taxon>
        <taxon>Clunio</taxon>
    </lineage>
</organism>
<gene>
    <name evidence="1" type="ORF">CLUMA_CG005472</name>
</gene>
<name>A0A1J1HV21_9DIPT</name>
<protein>
    <submittedName>
        <fullName evidence="1">CLUMA_CG005472, isoform A</fullName>
    </submittedName>
</protein>
<dbReference type="AlphaFoldDB" id="A0A1J1HV21"/>
<reference evidence="1 2" key="1">
    <citation type="submission" date="2015-04" db="EMBL/GenBank/DDBJ databases">
        <authorList>
            <person name="Syromyatnikov M.Y."/>
            <person name="Popov V.N."/>
        </authorList>
    </citation>
    <scope>NUCLEOTIDE SEQUENCE [LARGE SCALE GENOMIC DNA]</scope>
</reference>
<dbReference type="EMBL" id="CVRI01000021">
    <property type="protein sequence ID" value="CRK91851.1"/>
    <property type="molecule type" value="Genomic_DNA"/>
</dbReference>
<sequence length="61" mass="7296">MNSSFFLSRIEFGDCSKQWNPIQLHHQSKAHMYQDDNPTFIETLTIFVIRPLNEDINKRSR</sequence>
<proteinExistence type="predicted"/>
<dbReference type="Proteomes" id="UP000183832">
    <property type="component" value="Unassembled WGS sequence"/>
</dbReference>
<accession>A0A1J1HV21</accession>
<evidence type="ECO:0000313" key="1">
    <source>
        <dbReference type="EMBL" id="CRK91851.1"/>
    </source>
</evidence>